<dbReference type="CDD" id="cd01651">
    <property type="entry name" value="RT_G2_intron"/>
    <property type="match status" value="1"/>
</dbReference>
<keyword evidence="2" id="KW-0695">RNA-directed DNA polymerase</keyword>
<evidence type="ECO:0000313" key="3">
    <source>
        <dbReference type="Proteomes" id="UP000219636"/>
    </source>
</evidence>
<dbReference type="GO" id="GO:0004519">
    <property type="term" value="F:endonuclease activity"/>
    <property type="evidence" value="ECO:0007669"/>
    <property type="project" value="InterPro"/>
</dbReference>
<reference evidence="3" key="1">
    <citation type="submission" date="2017-08" db="EMBL/GenBank/DDBJ databases">
        <authorList>
            <person name="Varghese N."/>
            <person name="Submissions S."/>
        </authorList>
    </citation>
    <scope>NUCLEOTIDE SEQUENCE [LARGE SCALE GENOMIC DNA]</scope>
    <source>
        <strain evidence="3">JC22</strain>
    </source>
</reference>
<dbReference type="Gene3D" id="1.10.30.50">
    <property type="match status" value="1"/>
</dbReference>
<dbReference type="SUPFAM" id="SSF56672">
    <property type="entry name" value="DNA/RNA polymerases"/>
    <property type="match status" value="1"/>
</dbReference>
<dbReference type="GO" id="GO:0003964">
    <property type="term" value="F:RNA-directed DNA polymerase activity"/>
    <property type="evidence" value="ECO:0007669"/>
    <property type="project" value="UniProtKB-KW"/>
</dbReference>
<keyword evidence="3" id="KW-1185">Reference proteome</keyword>
<dbReference type="SMART" id="SM00507">
    <property type="entry name" value="HNHc"/>
    <property type="match status" value="1"/>
</dbReference>
<protein>
    <submittedName>
        <fullName evidence="2">Group II intron reverse transcriptase/maturase</fullName>
    </submittedName>
</protein>
<dbReference type="InterPro" id="IPR003615">
    <property type="entry name" value="HNH_nuc"/>
</dbReference>
<dbReference type="GO" id="GO:0008270">
    <property type="term" value="F:zinc ion binding"/>
    <property type="evidence" value="ECO:0007669"/>
    <property type="project" value="InterPro"/>
</dbReference>
<dbReference type="InterPro" id="IPR002711">
    <property type="entry name" value="HNH"/>
</dbReference>
<evidence type="ECO:0000313" key="2">
    <source>
        <dbReference type="EMBL" id="SOB93249.1"/>
    </source>
</evidence>
<organism evidence="2 3">
    <name type="scientific">Ureibacillus xyleni</name>
    <dbReference type="NCBI Taxonomy" id="614648"/>
    <lineage>
        <taxon>Bacteria</taxon>
        <taxon>Bacillati</taxon>
        <taxon>Bacillota</taxon>
        <taxon>Bacilli</taxon>
        <taxon>Bacillales</taxon>
        <taxon>Caryophanaceae</taxon>
        <taxon>Ureibacillus</taxon>
    </lineage>
</organism>
<gene>
    <name evidence="2" type="ORF">SAMN05880501_101624</name>
</gene>
<dbReference type="PROSITE" id="PS50878">
    <property type="entry name" value="RT_POL"/>
    <property type="match status" value="1"/>
</dbReference>
<dbReference type="InterPro" id="IPR043502">
    <property type="entry name" value="DNA/RNA_pol_sf"/>
</dbReference>
<dbReference type="Pfam" id="PF01844">
    <property type="entry name" value="HNH"/>
    <property type="match status" value="1"/>
</dbReference>
<dbReference type="Pfam" id="PF00078">
    <property type="entry name" value="RVT_1"/>
    <property type="match status" value="1"/>
</dbReference>
<sequence>MKGNKGSDTPGVDEKTMRTDILNKDFKKVLKEVKNQFQHYTPNMVRRVHIPKDNGETRPLGIPTIVDRVVQECIRSVLEPICEAQFFEHSYGFRQWRSTEHALSRVTDVVQKTGYHWVIEGDISKFFDTVNHTKLIKILWSFGIQDRRILMMIKAMLQSGVMDEIIKSDLGTPQGGIISPLLANVYLTPFDNFVTREYERKKLRKEYSSGQRSLILRGLSGKPRIKPIPCYLIRYADDWVVVTNSKKNAEKLVYKYEKYLRETLKLTLSITKTKITNVRSKAIEFLGYKYKQVRGKAEKGYISRTKPIEDKLDKKIIELLKDIKMLKKCKDTETLISDINIINSKIRGLINYYQVTTWGSESMKKYNQRVRWAAYRAIRRRLGAKSAKGKNKKVDWMRANLCTNLIELHSNYTTTLPTLKYKEHVIGVTDLAFIKFQQPTLFNQMETPFTKEGRERHLTRLRKRPKQFRLDFIFGADAMATRRLLANKKKKKRLYNFEFYLNRAYAFNRDKGKCRICGKEIAPHEIETHHVNPNLTTELVNRVSNLASLHASCHNDMHNLTLTETLLLAKGYTTTSVKKILNFRNKLAMNSL</sequence>
<dbReference type="PANTHER" id="PTHR34047:SF8">
    <property type="entry name" value="PROTEIN YKFC"/>
    <property type="match status" value="1"/>
</dbReference>
<dbReference type="AlphaFoldDB" id="A0A285RHS2"/>
<dbReference type="InterPro" id="IPR051083">
    <property type="entry name" value="GrpII_Intron_Splice-Mob/Def"/>
</dbReference>
<dbReference type="CDD" id="cd00085">
    <property type="entry name" value="HNHc"/>
    <property type="match status" value="1"/>
</dbReference>
<feature type="domain" description="Reverse transcriptase" evidence="1">
    <location>
        <begin position="31"/>
        <end position="290"/>
    </location>
</feature>
<dbReference type="InterPro" id="IPR030931">
    <property type="entry name" value="Group_II_RT_mat"/>
</dbReference>
<dbReference type="EMBL" id="OBMQ01000001">
    <property type="protein sequence ID" value="SOB93249.1"/>
    <property type="molecule type" value="Genomic_DNA"/>
</dbReference>
<dbReference type="Proteomes" id="UP000219636">
    <property type="component" value="Unassembled WGS sequence"/>
</dbReference>
<name>A0A285RHS2_9BACL</name>
<keyword evidence="2" id="KW-0548">Nucleotidyltransferase</keyword>
<dbReference type="PANTHER" id="PTHR34047">
    <property type="entry name" value="NUCLEAR INTRON MATURASE 1, MITOCHONDRIAL-RELATED"/>
    <property type="match status" value="1"/>
</dbReference>
<dbReference type="InterPro" id="IPR000477">
    <property type="entry name" value="RT_dom"/>
</dbReference>
<proteinExistence type="predicted"/>
<keyword evidence="2" id="KW-0808">Transferase</keyword>
<dbReference type="GO" id="GO:0003676">
    <property type="term" value="F:nucleic acid binding"/>
    <property type="evidence" value="ECO:0007669"/>
    <property type="project" value="InterPro"/>
</dbReference>
<dbReference type="NCBIfam" id="TIGR04416">
    <property type="entry name" value="group_II_RT_mat"/>
    <property type="match status" value="1"/>
</dbReference>
<evidence type="ECO:0000259" key="1">
    <source>
        <dbReference type="PROSITE" id="PS50878"/>
    </source>
</evidence>
<accession>A0A285RHS2</accession>